<dbReference type="SUPFAM" id="SSF55729">
    <property type="entry name" value="Acyl-CoA N-acyltransferases (Nat)"/>
    <property type="match status" value="1"/>
</dbReference>
<dbReference type="Proteomes" id="UP000681722">
    <property type="component" value="Unassembled WGS sequence"/>
</dbReference>
<dbReference type="Proteomes" id="UP000663829">
    <property type="component" value="Unassembled WGS sequence"/>
</dbReference>
<evidence type="ECO:0000256" key="1">
    <source>
        <dbReference type="ARBA" id="ARBA00022679"/>
    </source>
</evidence>
<accession>A0A815D439</accession>
<protein>
    <recommendedName>
        <fullName evidence="2">N-acetyltransferase domain-containing protein</fullName>
    </recommendedName>
</protein>
<name>A0A815D439_9BILA</name>
<dbReference type="InterPro" id="IPR000182">
    <property type="entry name" value="GNAT_dom"/>
</dbReference>
<dbReference type="PANTHER" id="PTHR13947:SF37">
    <property type="entry name" value="LD18367P"/>
    <property type="match status" value="1"/>
</dbReference>
<dbReference type="InterPro" id="IPR050769">
    <property type="entry name" value="NAT_camello-type"/>
</dbReference>
<evidence type="ECO:0000313" key="5">
    <source>
        <dbReference type="Proteomes" id="UP000663829"/>
    </source>
</evidence>
<evidence type="ECO:0000259" key="2">
    <source>
        <dbReference type="PROSITE" id="PS51186"/>
    </source>
</evidence>
<comment type="caution">
    <text evidence="3">The sequence shown here is derived from an EMBL/GenBank/DDBJ whole genome shotgun (WGS) entry which is preliminary data.</text>
</comment>
<dbReference type="PROSITE" id="PS51186">
    <property type="entry name" value="GNAT"/>
    <property type="match status" value="1"/>
</dbReference>
<dbReference type="InterPro" id="IPR016181">
    <property type="entry name" value="Acyl_CoA_acyltransferase"/>
</dbReference>
<dbReference type="CDD" id="cd04301">
    <property type="entry name" value="NAT_SF"/>
    <property type="match status" value="1"/>
</dbReference>
<feature type="domain" description="N-acetyltransferase" evidence="2">
    <location>
        <begin position="7"/>
        <end position="183"/>
    </location>
</feature>
<dbReference type="PANTHER" id="PTHR13947">
    <property type="entry name" value="GNAT FAMILY N-ACETYLTRANSFERASE"/>
    <property type="match status" value="1"/>
</dbReference>
<proteinExistence type="predicted"/>
<dbReference type="EMBL" id="CAJOBC010033529">
    <property type="protein sequence ID" value="CAF4101228.1"/>
    <property type="molecule type" value="Genomic_DNA"/>
</dbReference>
<dbReference type="OrthoDB" id="41532at2759"/>
<keyword evidence="1" id="KW-0808">Transferase</keyword>
<organism evidence="3 5">
    <name type="scientific">Didymodactylos carnosus</name>
    <dbReference type="NCBI Taxonomy" id="1234261"/>
    <lineage>
        <taxon>Eukaryota</taxon>
        <taxon>Metazoa</taxon>
        <taxon>Spiralia</taxon>
        <taxon>Gnathifera</taxon>
        <taxon>Rotifera</taxon>
        <taxon>Eurotatoria</taxon>
        <taxon>Bdelloidea</taxon>
        <taxon>Philodinida</taxon>
        <taxon>Philodinidae</taxon>
        <taxon>Didymodactylos</taxon>
    </lineage>
</organism>
<dbReference type="EMBL" id="CAJNOQ010012128">
    <property type="protein sequence ID" value="CAF1292628.1"/>
    <property type="molecule type" value="Genomic_DNA"/>
</dbReference>
<dbReference type="Gene3D" id="3.40.630.30">
    <property type="match status" value="1"/>
</dbReference>
<evidence type="ECO:0000313" key="3">
    <source>
        <dbReference type="EMBL" id="CAF1292628.1"/>
    </source>
</evidence>
<sequence>MISSETIKIRQYQSTDLEQCENLFRQTREEVKTVPMIIQLAFDTDMSNIEKNYLLSSRSNWWVAVSNHNQIIGQIALQPLSVADNKFYQEQLSLGKQPHPDDIGELRRLSVHKEYRCSGLGRRLLQILVDYAKEECQYKYIHLTTGKHLKSDHFYEQNGFKCVKFQRFNLNKPDDIIELSTEAISEYDQSLMYLMPSETGFWYKLHYLLKL</sequence>
<keyword evidence="5" id="KW-1185">Reference proteome</keyword>
<evidence type="ECO:0000313" key="4">
    <source>
        <dbReference type="EMBL" id="CAF4101228.1"/>
    </source>
</evidence>
<dbReference type="GO" id="GO:0008080">
    <property type="term" value="F:N-acetyltransferase activity"/>
    <property type="evidence" value="ECO:0007669"/>
    <property type="project" value="InterPro"/>
</dbReference>
<dbReference type="Pfam" id="PF00583">
    <property type="entry name" value="Acetyltransf_1"/>
    <property type="match status" value="1"/>
</dbReference>
<dbReference type="AlphaFoldDB" id="A0A815D439"/>
<reference evidence="3" key="1">
    <citation type="submission" date="2021-02" db="EMBL/GenBank/DDBJ databases">
        <authorList>
            <person name="Nowell W R."/>
        </authorList>
    </citation>
    <scope>NUCLEOTIDE SEQUENCE</scope>
</reference>
<gene>
    <name evidence="3" type="ORF">GPM918_LOCUS28116</name>
    <name evidence="4" type="ORF">SRO942_LOCUS28576</name>
</gene>